<name>A0ABP1DHB0_9APHY</name>
<sequence>MSSSQFSSLDVVAATGPVLVASVPLGLLARGSTTGMRPYRLHRGKPFPTPFPILNGPDTRSGSPGSTDTTPSSPFSSFTPGLPSVTISLHTPNSPMTINVRKRAPGTYFPDVHLGLVVHSAI</sequence>
<organism evidence="2 3">
    <name type="scientific">Somion occarium</name>
    <dbReference type="NCBI Taxonomy" id="3059160"/>
    <lineage>
        <taxon>Eukaryota</taxon>
        <taxon>Fungi</taxon>
        <taxon>Dikarya</taxon>
        <taxon>Basidiomycota</taxon>
        <taxon>Agaricomycotina</taxon>
        <taxon>Agaricomycetes</taxon>
        <taxon>Polyporales</taxon>
        <taxon>Cerrenaceae</taxon>
        <taxon>Somion</taxon>
    </lineage>
</organism>
<keyword evidence="3" id="KW-1185">Reference proteome</keyword>
<dbReference type="EMBL" id="OZ037947">
    <property type="protein sequence ID" value="CAL1707226.1"/>
    <property type="molecule type" value="Genomic_DNA"/>
</dbReference>
<dbReference type="Proteomes" id="UP001497453">
    <property type="component" value="Chromosome 4"/>
</dbReference>
<gene>
    <name evidence="2" type="ORF">GFSPODELE1_LOCUS6267</name>
</gene>
<feature type="compositionally biased region" description="Low complexity" evidence="1">
    <location>
        <begin position="59"/>
        <end position="84"/>
    </location>
</feature>
<proteinExistence type="predicted"/>
<reference evidence="3" key="1">
    <citation type="submission" date="2024-04" db="EMBL/GenBank/DDBJ databases">
        <authorList>
            <person name="Shaw F."/>
            <person name="Minotto A."/>
        </authorList>
    </citation>
    <scope>NUCLEOTIDE SEQUENCE [LARGE SCALE GENOMIC DNA]</scope>
</reference>
<protein>
    <submittedName>
        <fullName evidence="2">Uncharacterized protein</fullName>
    </submittedName>
</protein>
<feature type="region of interest" description="Disordered" evidence="1">
    <location>
        <begin position="35"/>
        <end position="93"/>
    </location>
</feature>
<accession>A0ABP1DHB0</accession>
<evidence type="ECO:0000313" key="2">
    <source>
        <dbReference type="EMBL" id="CAL1707226.1"/>
    </source>
</evidence>
<evidence type="ECO:0000313" key="3">
    <source>
        <dbReference type="Proteomes" id="UP001497453"/>
    </source>
</evidence>
<evidence type="ECO:0000256" key="1">
    <source>
        <dbReference type="SAM" id="MobiDB-lite"/>
    </source>
</evidence>